<name>A0A2A9DTZ6_9MICO</name>
<dbReference type="PANTHER" id="PTHR43133">
    <property type="entry name" value="RNA POLYMERASE ECF-TYPE SIGMA FACTO"/>
    <property type="match status" value="1"/>
</dbReference>
<gene>
    <name evidence="7" type="ORF">ATJ78_0984</name>
</gene>
<keyword evidence="3" id="KW-0731">Sigma factor</keyword>
<dbReference type="CDD" id="cd06171">
    <property type="entry name" value="Sigma70_r4"/>
    <property type="match status" value="1"/>
</dbReference>
<keyword evidence="2" id="KW-0805">Transcription regulation</keyword>
<accession>A0A2A9DTZ6</accession>
<dbReference type="GO" id="GO:0003677">
    <property type="term" value="F:DNA binding"/>
    <property type="evidence" value="ECO:0007669"/>
    <property type="project" value="InterPro"/>
</dbReference>
<dbReference type="SUPFAM" id="SSF88946">
    <property type="entry name" value="Sigma2 domain of RNA polymerase sigma factors"/>
    <property type="match status" value="1"/>
</dbReference>
<keyword evidence="8" id="KW-1185">Reference proteome</keyword>
<dbReference type="NCBIfam" id="TIGR02937">
    <property type="entry name" value="sigma70-ECF"/>
    <property type="match status" value="1"/>
</dbReference>
<evidence type="ECO:0000259" key="6">
    <source>
        <dbReference type="Pfam" id="PF08281"/>
    </source>
</evidence>
<evidence type="ECO:0000313" key="8">
    <source>
        <dbReference type="Proteomes" id="UP000221369"/>
    </source>
</evidence>
<reference evidence="7 8" key="1">
    <citation type="submission" date="2017-10" db="EMBL/GenBank/DDBJ databases">
        <title>Sequencing the genomes of 1000 actinobacteria strains.</title>
        <authorList>
            <person name="Klenk H.-P."/>
        </authorList>
    </citation>
    <scope>NUCLEOTIDE SEQUENCE [LARGE SCALE GENOMIC DNA]</scope>
    <source>
        <strain evidence="7 8">DSM 21798</strain>
    </source>
</reference>
<protein>
    <submittedName>
        <fullName evidence="7">RNA polymerase ECF family sigma subunit</fullName>
    </submittedName>
</protein>
<dbReference type="Pfam" id="PF08281">
    <property type="entry name" value="Sigma70_r4_2"/>
    <property type="match status" value="1"/>
</dbReference>
<proteinExistence type="inferred from homology"/>
<evidence type="ECO:0000256" key="2">
    <source>
        <dbReference type="ARBA" id="ARBA00023015"/>
    </source>
</evidence>
<dbReference type="NCBIfam" id="NF007228">
    <property type="entry name" value="PRK09646.1"/>
    <property type="match status" value="1"/>
</dbReference>
<dbReference type="Gene3D" id="1.10.10.10">
    <property type="entry name" value="Winged helix-like DNA-binding domain superfamily/Winged helix DNA-binding domain"/>
    <property type="match status" value="1"/>
</dbReference>
<sequence>MITLAEPVTHSVTTHALRAARAILAPVTAETGAPRVSRDEPPHDVTVLLSAVATGDQQAFGDLYDAVAARVHGLVRRVLVDDAQSEEVTQEVFLELWQSAPRFDSSRGSALGWIFTLAHRRAVDRVRSAQSSRERDERIAKRDVDIAYDPVAEEGDARVESQRVHRAIMQLSDSQREAITLAYYGGFSQSEIAERLNAPIGTVKTRLRDGMIRLRDLLGVTS</sequence>
<dbReference type="InterPro" id="IPR039425">
    <property type="entry name" value="RNA_pol_sigma-70-like"/>
</dbReference>
<dbReference type="Pfam" id="PF04542">
    <property type="entry name" value="Sigma70_r2"/>
    <property type="match status" value="1"/>
</dbReference>
<dbReference type="SUPFAM" id="SSF88659">
    <property type="entry name" value="Sigma3 and sigma4 domains of RNA polymerase sigma factors"/>
    <property type="match status" value="1"/>
</dbReference>
<organism evidence="7 8">
    <name type="scientific">Paramicrobacterium agarici</name>
    <dbReference type="NCBI Taxonomy" id="630514"/>
    <lineage>
        <taxon>Bacteria</taxon>
        <taxon>Bacillati</taxon>
        <taxon>Actinomycetota</taxon>
        <taxon>Actinomycetes</taxon>
        <taxon>Micrococcales</taxon>
        <taxon>Microbacteriaceae</taxon>
        <taxon>Paramicrobacterium</taxon>
    </lineage>
</organism>
<dbReference type="EMBL" id="PDJE01000001">
    <property type="protein sequence ID" value="PFG30064.1"/>
    <property type="molecule type" value="Genomic_DNA"/>
</dbReference>
<dbReference type="InterPro" id="IPR013249">
    <property type="entry name" value="RNA_pol_sigma70_r4_t2"/>
</dbReference>
<evidence type="ECO:0000256" key="1">
    <source>
        <dbReference type="ARBA" id="ARBA00010641"/>
    </source>
</evidence>
<dbReference type="Gene3D" id="1.10.1740.10">
    <property type="match status" value="1"/>
</dbReference>
<dbReference type="InterPro" id="IPR014284">
    <property type="entry name" value="RNA_pol_sigma-70_dom"/>
</dbReference>
<dbReference type="PANTHER" id="PTHR43133:SF66">
    <property type="entry name" value="ECF RNA POLYMERASE SIGMA FACTOR SIGK"/>
    <property type="match status" value="1"/>
</dbReference>
<feature type="domain" description="RNA polymerase sigma-70 region 2" evidence="5">
    <location>
        <begin position="63"/>
        <end position="130"/>
    </location>
</feature>
<evidence type="ECO:0000256" key="4">
    <source>
        <dbReference type="ARBA" id="ARBA00023163"/>
    </source>
</evidence>
<evidence type="ECO:0000313" key="7">
    <source>
        <dbReference type="EMBL" id="PFG30064.1"/>
    </source>
</evidence>
<keyword evidence="4" id="KW-0804">Transcription</keyword>
<dbReference type="InterPro" id="IPR007627">
    <property type="entry name" value="RNA_pol_sigma70_r2"/>
</dbReference>
<evidence type="ECO:0000256" key="3">
    <source>
        <dbReference type="ARBA" id="ARBA00023082"/>
    </source>
</evidence>
<dbReference type="InterPro" id="IPR013325">
    <property type="entry name" value="RNA_pol_sigma_r2"/>
</dbReference>
<dbReference type="GO" id="GO:0006352">
    <property type="term" value="P:DNA-templated transcription initiation"/>
    <property type="evidence" value="ECO:0007669"/>
    <property type="project" value="InterPro"/>
</dbReference>
<dbReference type="InterPro" id="IPR013324">
    <property type="entry name" value="RNA_pol_sigma_r3/r4-like"/>
</dbReference>
<feature type="domain" description="RNA polymerase sigma factor 70 region 4 type 2" evidence="6">
    <location>
        <begin position="162"/>
        <end position="213"/>
    </location>
</feature>
<dbReference type="GO" id="GO:0016987">
    <property type="term" value="F:sigma factor activity"/>
    <property type="evidence" value="ECO:0007669"/>
    <property type="project" value="UniProtKB-KW"/>
</dbReference>
<dbReference type="InterPro" id="IPR036388">
    <property type="entry name" value="WH-like_DNA-bd_sf"/>
</dbReference>
<dbReference type="Proteomes" id="UP000221369">
    <property type="component" value="Unassembled WGS sequence"/>
</dbReference>
<comment type="similarity">
    <text evidence="1">Belongs to the sigma-70 factor family. ECF subfamily.</text>
</comment>
<dbReference type="AlphaFoldDB" id="A0A2A9DTZ6"/>
<evidence type="ECO:0000259" key="5">
    <source>
        <dbReference type="Pfam" id="PF04542"/>
    </source>
</evidence>
<comment type="caution">
    <text evidence="7">The sequence shown here is derived from an EMBL/GenBank/DDBJ whole genome shotgun (WGS) entry which is preliminary data.</text>
</comment>